<protein>
    <recommendedName>
        <fullName evidence="17">Renin receptor</fullName>
    </recommendedName>
</protein>
<keyword evidence="10 12" id="KW-0472">Membrane</keyword>
<comment type="subcellular location">
    <subcellularLocation>
        <location evidence="2">Cell membrane</location>
        <topology evidence="2">Single-pass type I membrane protein</topology>
    </subcellularLocation>
    <subcellularLocation>
        <location evidence="1">Endoplasmic reticulum membrane</location>
        <topology evidence="1">Single-pass type I membrane protein</topology>
    </subcellularLocation>
    <subcellularLocation>
        <location evidence="3">Vesicle</location>
    </subcellularLocation>
</comment>
<dbReference type="PANTHER" id="PTHR13351:SF1">
    <property type="entry name" value="RENIN RECEPTOR"/>
    <property type="match status" value="1"/>
</dbReference>
<organism evidence="16">
    <name type="scientific">Arion vulgaris</name>
    <dbReference type="NCBI Taxonomy" id="1028688"/>
    <lineage>
        <taxon>Eukaryota</taxon>
        <taxon>Metazoa</taxon>
        <taxon>Spiralia</taxon>
        <taxon>Lophotrochozoa</taxon>
        <taxon>Mollusca</taxon>
        <taxon>Gastropoda</taxon>
        <taxon>Heterobranchia</taxon>
        <taxon>Euthyneura</taxon>
        <taxon>Panpulmonata</taxon>
        <taxon>Eupulmonata</taxon>
        <taxon>Stylommatophora</taxon>
        <taxon>Helicina</taxon>
        <taxon>Arionoidea</taxon>
        <taxon>Arionidae</taxon>
        <taxon>Arion</taxon>
    </lineage>
</organism>
<feature type="non-terminal residue" evidence="16">
    <location>
        <position position="1"/>
    </location>
</feature>
<accession>A0A0B7BBZ0</accession>
<keyword evidence="9 12" id="KW-1133">Transmembrane helix</keyword>
<evidence type="ECO:0000256" key="10">
    <source>
        <dbReference type="ARBA" id="ARBA00023136"/>
    </source>
</evidence>
<evidence type="ECO:0000256" key="13">
    <source>
        <dbReference type="SAM" id="SignalP"/>
    </source>
</evidence>
<keyword evidence="6 12" id="KW-0812">Transmembrane</keyword>
<dbReference type="GO" id="GO:0038023">
    <property type="term" value="F:signaling receptor activity"/>
    <property type="evidence" value="ECO:0007669"/>
    <property type="project" value="InterPro"/>
</dbReference>
<name>A0A0B7BBZ0_9EUPU</name>
<evidence type="ECO:0000256" key="12">
    <source>
        <dbReference type="SAM" id="Phobius"/>
    </source>
</evidence>
<gene>
    <name evidence="16" type="primary">ORF177384</name>
</gene>
<feature type="transmembrane region" description="Helical" evidence="12">
    <location>
        <begin position="323"/>
        <end position="347"/>
    </location>
</feature>
<dbReference type="PANTHER" id="PTHR13351">
    <property type="entry name" value="RENIN RECEPTOR"/>
    <property type="match status" value="1"/>
</dbReference>
<dbReference type="GO" id="GO:0030177">
    <property type="term" value="P:positive regulation of Wnt signaling pathway"/>
    <property type="evidence" value="ECO:0007669"/>
    <property type="project" value="TreeGrafter"/>
</dbReference>
<evidence type="ECO:0000256" key="5">
    <source>
        <dbReference type="ARBA" id="ARBA00022685"/>
    </source>
</evidence>
<evidence type="ECO:0000313" key="16">
    <source>
        <dbReference type="EMBL" id="CEK90538.1"/>
    </source>
</evidence>
<feature type="chain" id="PRO_5002113585" description="Renin receptor" evidence="13">
    <location>
        <begin position="30"/>
        <end position="369"/>
    </location>
</feature>
<proteinExistence type="predicted"/>
<feature type="signal peptide" evidence="13">
    <location>
        <begin position="1"/>
        <end position="29"/>
    </location>
</feature>
<dbReference type="InterPro" id="IPR012493">
    <property type="entry name" value="Renin_rcpt"/>
</dbReference>
<evidence type="ECO:0000256" key="4">
    <source>
        <dbReference type="ARBA" id="ARBA00022475"/>
    </source>
</evidence>
<evidence type="ECO:0000256" key="6">
    <source>
        <dbReference type="ARBA" id="ARBA00022692"/>
    </source>
</evidence>
<evidence type="ECO:0000256" key="1">
    <source>
        <dbReference type="ARBA" id="ARBA00004115"/>
    </source>
</evidence>
<reference evidence="16" key="1">
    <citation type="submission" date="2014-12" db="EMBL/GenBank/DDBJ databases">
        <title>Insight into the proteome of Arion vulgaris.</title>
        <authorList>
            <person name="Aradska J."/>
            <person name="Bulat T."/>
            <person name="Smidak R."/>
            <person name="Sarate P."/>
            <person name="Gangsoo J."/>
            <person name="Sialana F."/>
            <person name="Bilban M."/>
            <person name="Lubec G."/>
        </authorList>
    </citation>
    <scope>NUCLEOTIDE SEQUENCE</scope>
    <source>
        <tissue evidence="16">Skin</tissue>
    </source>
</reference>
<dbReference type="Pfam" id="PF25294">
    <property type="entry name" value="RENR_N"/>
    <property type="match status" value="1"/>
</dbReference>
<dbReference type="GO" id="GO:0005789">
    <property type="term" value="C:endoplasmic reticulum membrane"/>
    <property type="evidence" value="ECO:0007669"/>
    <property type="project" value="UniProtKB-SubCell"/>
</dbReference>
<evidence type="ECO:0000256" key="2">
    <source>
        <dbReference type="ARBA" id="ARBA00004251"/>
    </source>
</evidence>
<feature type="domain" description="Renin receptor-like C-terminal transmembrane spanning segment" evidence="14">
    <location>
        <begin position="292"/>
        <end position="367"/>
    </location>
</feature>
<dbReference type="GO" id="GO:0009897">
    <property type="term" value="C:external side of plasma membrane"/>
    <property type="evidence" value="ECO:0007669"/>
    <property type="project" value="TreeGrafter"/>
</dbReference>
<evidence type="ECO:0000256" key="9">
    <source>
        <dbReference type="ARBA" id="ARBA00022989"/>
    </source>
</evidence>
<dbReference type="Pfam" id="PF07850">
    <property type="entry name" value="Renin_r"/>
    <property type="match status" value="1"/>
</dbReference>
<evidence type="ECO:0000259" key="14">
    <source>
        <dbReference type="Pfam" id="PF07850"/>
    </source>
</evidence>
<keyword evidence="5" id="KW-0165">Cleavage on pair of basic residues</keyword>
<evidence type="ECO:0000256" key="11">
    <source>
        <dbReference type="ARBA" id="ARBA00023170"/>
    </source>
</evidence>
<dbReference type="InterPro" id="IPR057318">
    <property type="entry name" value="RENR_N"/>
</dbReference>
<evidence type="ECO:0000256" key="7">
    <source>
        <dbReference type="ARBA" id="ARBA00022729"/>
    </source>
</evidence>
<evidence type="ECO:0000259" key="15">
    <source>
        <dbReference type="Pfam" id="PF25294"/>
    </source>
</evidence>
<keyword evidence="4" id="KW-1003">Cell membrane</keyword>
<dbReference type="GO" id="GO:0031982">
    <property type="term" value="C:vesicle"/>
    <property type="evidence" value="ECO:0007669"/>
    <property type="project" value="UniProtKB-SubCell"/>
</dbReference>
<dbReference type="GO" id="GO:0098588">
    <property type="term" value="C:bounding membrane of organelle"/>
    <property type="evidence" value="ECO:0007669"/>
    <property type="project" value="UniProtKB-ARBA"/>
</dbReference>
<evidence type="ECO:0000256" key="8">
    <source>
        <dbReference type="ARBA" id="ARBA00022824"/>
    </source>
</evidence>
<keyword evidence="7 13" id="KW-0732">Signal</keyword>
<evidence type="ECO:0008006" key="17">
    <source>
        <dbReference type="Google" id="ProtNLM"/>
    </source>
</evidence>
<keyword evidence="11" id="KW-0675">Receptor</keyword>
<dbReference type="EMBL" id="HACG01043673">
    <property type="protein sequence ID" value="CEK90538.1"/>
    <property type="molecule type" value="Transcribed_RNA"/>
</dbReference>
<keyword evidence="8" id="KW-0256">Endoplasmic reticulum</keyword>
<feature type="domain" description="Renin receptor N-terminal" evidence="15">
    <location>
        <begin position="29"/>
        <end position="284"/>
    </location>
</feature>
<sequence length="369" mass="41570">LYVKMAPCCYYRIAALVVLLAVLGLSCHGQQLHMIHVPNYVVLQPQSPDSSVSSSDIHNILSGSLGLNNHQTPFIQSKSVLRKPKANVLFTIVTNKEMNLPVNSMASIHVNWDVPFVETEQLMNNLQNKFLNKDPVMLEVSSSNQFFDVKTSSLLFQSLPSSFDSFHNRFLDAGTSFLNRLTPLPRNMSLNSSLSSDGNLLAEMQMVDDVISTLKSKVEHLDTKVPDLLFFTLTGLRGVSDEHGINSQQSRDAQDIIIKHFNQITEELKSLYKGNVMIEILTVPHIDVAKVRKTRSLMQTESTSSPTHAQLNLELDWYADFPVIFNIVLWLMVVLVITVLFVAYGIWNLNPNLDSILYRVPQDDLKKNN</sequence>
<dbReference type="InterPro" id="IPR056780">
    <property type="entry name" value="Renin_r_C"/>
</dbReference>
<dbReference type="AlphaFoldDB" id="A0A0B7BBZ0"/>
<evidence type="ECO:0000256" key="3">
    <source>
        <dbReference type="ARBA" id="ARBA00004373"/>
    </source>
</evidence>